<reference evidence="8" key="2">
    <citation type="submission" date="2025-04" db="UniProtKB">
        <authorList>
            <consortium name="RefSeq"/>
        </authorList>
    </citation>
    <scope>IDENTIFICATION</scope>
    <source>
        <strain evidence="8">DH4</strain>
        <tissue evidence="8">Whole body</tissue>
    </source>
</reference>
<dbReference type="GO" id="GO:0042026">
    <property type="term" value="P:protein refolding"/>
    <property type="evidence" value="ECO:0007669"/>
    <property type="project" value="TreeGrafter"/>
</dbReference>
<dbReference type="GO" id="GO:0005634">
    <property type="term" value="C:nucleus"/>
    <property type="evidence" value="ECO:0007669"/>
    <property type="project" value="TreeGrafter"/>
</dbReference>
<dbReference type="GO" id="GO:0051082">
    <property type="term" value="F:unfolded protein binding"/>
    <property type="evidence" value="ECO:0007669"/>
    <property type="project" value="TreeGrafter"/>
</dbReference>
<protein>
    <submittedName>
        <fullName evidence="8">Protein lethal(2)essential for life</fullName>
    </submittedName>
</protein>
<dbReference type="AlphaFoldDB" id="A0A7M7G737"/>
<dbReference type="PANTHER" id="PTHR45640">
    <property type="entry name" value="HEAT SHOCK PROTEIN HSP-12.2-RELATED"/>
    <property type="match status" value="1"/>
</dbReference>
<feature type="compositionally biased region" description="Basic and acidic residues" evidence="4">
    <location>
        <begin position="160"/>
        <end position="174"/>
    </location>
</feature>
<proteinExistence type="inferred from homology"/>
<dbReference type="GeneID" id="724449"/>
<evidence type="ECO:0000256" key="1">
    <source>
        <dbReference type="ARBA" id="ARBA00023016"/>
    </source>
</evidence>
<dbReference type="CDD" id="cd06526">
    <property type="entry name" value="metazoan_ACD"/>
    <property type="match status" value="1"/>
</dbReference>
<dbReference type="SUPFAM" id="SSF49764">
    <property type="entry name" value="HSP20-like chaperones"/>
    <property type="match status" value="1"/>
</dbReference>
<evidence type="ECO:0000256" key="4">
    <source>
        <dbReference type="SAM" id="MobiDB-lite"/>
    </source>
</evidence>
<evidence type="ECO:0000256" key="3">
    <source>
        <dbReference type="RuleBase" id="RU003616"/>
    </source>
</evidence>
<dbReference type="InterPro" id="IPR001436">
    <property type="entry name" value="Alpha-crystallin/sHSP_animal"/>
</dbReference>
<reference evidence="6" key="1">
    <citation type="submission" date="2021-01" db="UniProtKB">
        <authorList>
            <consortium name="EnsemblMetazoa"/>
        </authorList>
    </citation>
    <scope>IDENTIFICATION</scope>
    <source>
        <strain evidence="6">DH4</strain>
    </source>
</reference>
<dbReference type="Pfam" id="PF00011">
    <property type="entry name" value="HSP20"/>
    <property type="match status" value="1"/>
</dbReference>
<evidence type="ECO:0000313" key="7">
    <source>
        <dbReference type="Proteomes" id="UP000005203"/>
    </source>
</evidence>
<dbReference type="Proteomes" id="UP000005203">
    <property type="component" value="Linkage group LG2"/>
</dbReference>
<accession>A0A7M7G737</accession>
<evidence type="ECO:0000259" key="5">
    <source>
        <dbReference type="PROSITE" id="PS01031"/>
    </source>
</evidence>
<dbReference type="PROSITE" id="PS01031">
    <property type="entry name" value="SHSP"/>
    <property type="match status" value="1"/>
</dbReference>
<comment type="similarity">
    <text evidence="2 3">Belongs to the small heat shock protein (HSP20) family.</text>
</comment>
<dbReference type="InterPro" id="IPR008978">
    <property type="entry name" value="HSP20-like_chaperone"/>
</dbReference>
<dbReference type="EnsemblMetazoa" id="XM_001120137">
    <property type="protein sequence ID" value="XP_001120137"/>
    <property type="gene ID" value="LOC724449"/>
</dbReference>
<accession>A0A8B6XDQ6</accession>
<evidence type="ECO:0000313" key="8">
    <source>
        <dbReference type="RefSeq" id="XP_001120137.1"/>
    </source>
</evidence>
<feature type="domain" description="SHSP" evidence="5">
    <location>
        <begin position="69"/>
        <end position="177"/>
    </location>
</feature>
<gene>
    <name evidence="6" type="primary">724449</name>
    <name evidence="8" type="synonym">LOC724449</name>
</gene>
<organism evidence="6">
    <name type="scientific">Apis mellifera</name>
    <name type="common">Honeybee</name>
    <dbReference type="NCBI Taxonomy" id="7460"/>
    <lineage>
        <taxon>Eukaryota</taxon>
        <taxon>Metazoa</taxon>
        <taxon>Ecdysozoa</taxon>
        <taxon>Arthropoda</taxon>
        <taxon>Hexapoda</taxon>
        <taxon>Insecta</taxon>
        <taxon>Pterygota</taxon>
        <taxon>Neoptera</taxon>
        <taxon>Endopterygota</taxon>
        <taxon>Hymenoptera</taxon>
        <taxon>Apocrita</taxon>
        <taxon>Aculeata</taxon>
        <taxon>Apoidea</taxon>
        <taxon>Anthophila</taxon>
        <taxon>Apidae</taxon>
        <taxon>Apis</taxon>
    </lineage>
</organism>
<sequence length="237" mass="27698">MSLIPMMFSDWWEDLDRPHRLWDQHFGTAIDLDDFNDLDSLGSEVLLYRPHKRGRRHHRHNHHPFLKAFNKRHGRGASIVQADKDKFQVTLDVSQFAPEEITVKVVDQKVVIEAKHEEKRDEHGWVSRQFVRKYIVPSQCDINQVESHLSSDGILSITAPRKEPLQSRSNERTVKVHYTGEPALTNFDDSSNDVSESQREQQIPQREQSQSQSQQNQQLQNQQHQQHQRCKKGSKGV</sequence>
<keyword evidence="1" id="KW-0346">Stress response</keyword>
<dbReference type="KEGG" id="ame:724449"/>
<feature type="region of interest" description="Disordered" evidence="4">
    <location>
        <begin position="160"/>
        <end position="237"/>
    </location>
</feature>
<feature type="compositionally biased region" description="Basic residues" evidence="4">
    <location>
        <begin position="226"/>
        <end position="237"/>
    </location>
</feature>
<dbReference type="Gene3D" id="2.60.40.790">
    <property type="match status" value="1"/>
</dbReference>
<dbReference type="PRINTS" id="PR00299">
    <property type="entry name" value="ACRYSTALLIN"/>
</dbReference>
<dbReference type="OrthoDB" id="1431247at2759"/>
<dbReference type="OMA" id="RYHPFLH"/>
<keyword evidence="7" id="KW-1185">Reference proteome</keyword>
<evidence type="ECO:0000313" key="6">
    <source>
        <dbReference type="EnsemblMetazoa" id="XP_001120137"/>
    </source>
</evidence>
<dbReference type="PANTHER" id="PTHR45640:SF13">
    <property type="entry name" value="HEAT SHOCK PROTEIN 22-RELATED"/>
    <property type="match status" value="1"/>
</dbReference>
<dbReference type="GO" id="GO:0005737">
    <property type="term" value="C:cytoplasm"/>
    <property type="evidence" value="ECO:0007669"/>
    <property type="project" value="TreeGrafter"/>
</dbReference>
<evidence type="ECO:0000256" key="2">
    <source>
        <dbReference type="PROSITE-ProRule" id="PRU00285"/>
    </source>
</evidence>
<dbReference type="InterPro" id="IPR002068">
    <property type="entry name" value="A-crystallin/Hsp20_dom"/>
</dbReference>
<dbReference type="RefSeq" id="XP_001120137.1">
    <property type="nucleotide sequence ID" value="XM_001120137.4"/>
</dbReference>
<feature type="compositionally biased region" description="Low complexity" evidence="4">
    <location>
        <begin position="200"/>
        <end position="225"/>
    </location>
</feature>
<dbReference type="GO" id="GO:0009408">
    <property type="term" value="P:response to heat"/>
    <property type="evidence" value="ECO:0007669"/>
    <property type="project" value="TreeGrafter"/>
</dbReference>
<name>A0A7M7G737_APIME</name>